<dbReference type="EMBL" id="DRMS01000201">
    <property type="protein sequence ID" value="HFC92222.1"/>
    <property type="molecule type" value="Genomic_DNA"/>
</dbReference>
<evidence type="ECO:0000256" key="1">
    <source>
        <dbReference type="ARBA" id="ARBA00001966"/>
    </source>
</evidence>
<dbReference type="SFLD" id="SFLDS00029">
    <property type="entry name" value="Radical_SAM"/>
    <property type="match status" value="1"/>
</dbReference>
<dbReference type="InterPro" id="IPR051198">
    <property type="entry name" value="BchE-like"/>
</dbReference>
<comment type="caution">
    <text evidence="6">The sequence shown here is derived from an EMBL/GenBank/DDBJ whole genome shotgun (WGS) entry which is preliminary data.</text>
</comment>
<name>A0A7V2T096_LEUMU</name>
<dbReference type="PANTHER" id="PTHR43409">
    <property type="entry name" value="ANAEROBIC MAGNESIUM-PROTOPORPHYRIN IX MONOMETHYL ESTER CYCLASE-RELATED"/>
    <property type="match status" value="1"/>
</dbReference>
<evidence type="ECO:0000256" key="4">
    <source>
        <dbReference type="ARBA" id="ARBA00023004"/>
    </source>
</evidence>
<evidence type="ECO:0000256" key="5">
    <source>
        <dbReference type="ARBA" id="ARBA00023014"/>
    </source>
</evidence>
<comment type="cofactor">
    <cofactor evidence="1">
        <name>[4Fe-4S] cluster</name>
        <dbReference type="ChEBI" id="CHEBI:49883"/>
    </cofactor>
</comment>
<feature type="non-terminal residue" evidence="6">
    <location>
        <position position="328"/>
    </location>
</feature>
<sequence>MKKNQSQTPLLFIDLNNFATYPTLAVGYLIRSLRLANHSVKLLSPLALGVPAFARDHEENWKDQLLRRLYFSSHPLLNKFHDKLRNIHTKWLSRPHPLMVKEVHQAIAKRPAAILISAYLSQYEMCVEIGKVAKAAGIPVLLGGPFFNLAKVTDEWLNIEGITAIVGGEVDFTLPDIVNTLLKKGDLSQHKGVFLAGGKAGEMIPPLKKLDQLPVPDFTDFPWDKYPHPIIPIMTGRGCSWGACTFCGDVVSANGRTFRSRGIESVLNELAKQSKTHNSKDFIFLDIKLNSDLEVWNGLIDHFQEVVPGGRWIGTVHVNHKGENGLSA</sequence>
<dbReference type="GO" id="GO:0051536">
    <property type="term" value="F:iron-sulfur cluster binding"/>
    <property type="evidence" value="ECO:0007669"/>
    <property type="project" value="UniProtKB-KW"/>
</dbReference>
<dbReference type="Gene3D" id="3.40.50.280">
    <property type="entry name" value="Cobalamin-binding domain"/>
    <property type="match status" value="1"/>
</dbReference>
<dbReference type="GO" id="GO:0046872">
    <property type="term" value="F:metal ion binding"/>
    <property type="evidence" value="ECO:0007669"/>
    <property type="project" value="UniProtKB-KW"/>
</dbReference>
<dbReference type="GO" id="GO:0003824">
    <property type="term" value="F:catalytic activity"/>
    <property type="evidence" value="ECO:0007669"/>
    <property type="project" value="InterPro"/>
</dbReference>
<accession>A0A7V2T096</accession>
<organism evidence="6">
    <name type="scientific">Leucothrix mucor</name>
    <dbReference type="NCBI Taxonomy" id="45248"/>
    <lineage>
        <taxon>Bacteria</taxon>
        <taxon>Pseudomonadati</taxon>
        <taxon>Pseudomonadota</taxon>
        <taxon>Gammaproteobacteria</taxon>
        <taxon>Thiotrichales</taxon>
        <taxon>Thiotrichaceae</taxon>
        <taxon>Leucothrix</taxon>
    </lineage>
</organism>
<dbReference type="PANTHER" id="PTHR43409:SF7">
    <property type="entry name" value="BLL1977 PROTEIN"/>
    <property type="match status" value="1"/>
</dbReference>
<keyword evidence="5" id="KW-0411">Iron-sulfur</keyword>
<evidence type="ECO:0000313" key="6">
    <source>
        <dbReference type="EMBL" id="HFC92222.1"/>
    </source>
</evidence>
<dbReference type="AlphaFoldDB" id="A0A7V2T096"/>
<dbReference type="InterPro" id="IPR007197">
    <property type="entry name" value="rSAM"/>
</dbReference>
<keyword evidence="4" id="KW-0408">Iron</keyword>
<proteinExistence type="predicted"/>
<reference evidence="6" key="1">
    <citation type="journal article" date="2020" name="mSystems">
        <title>Genome- and Community-Level Interaction Insights into Carbon Utilization and Element Cycling Functions of Hydrothermarchaeota in Hydrothermal Sediment.</title>
        <authorList>
            <person name="Zhou Z."/>
            <person name="Liu Y."/>
            <person name="Xu W."/>
            <person name="Pan J."/>
            <person name="Luo Z.H."/>
            <person name="Li M."/>
        </authorList>
    </citation>
    <scope>NUCLEOTIDE SEQUENCE [LARGE SCALE GENOMIC DNA]</scope>
    <source>
        <strain evidence="6">HyVt-493</strain>
    </source>
</reference>
<dbReference type="Proteomes" id="UP000885750">
    <property type="component" value="Unassembled WGS sequence"/>
</dbReference>
<gene>
    <name evidence="6" type="ORF">ENJ51_05350</name>
</gene>
<evidence type="ECO:0000256" key="3">
    <source>
        <dbReference type="ARBA" id="ARBA00022723"/>
    </source>
</evidence>
<keyword evidence="3" id="KW-0479">Metal-binding</keyword>
<keyword evidence="2" id="KW-0949">S-adenosyl-L-methionine</keyword>
<evidence type="ECO:0000256" key="2">
    <source>
        <dbReference type="ARBA" id="ARBA00022691"/>
    </source>
</evidence>
<dbReference type="SFLD" id="SFLDG01082">
    <property type="entry name" value="B12-binding_domain_containing"/>
    <property type="match status" value="1"/>
</dbReference>
<protein>
    <submittedName>
        <fullName evidence="6">B12-binding domain-containing radical SAM protein</fullName>
    </submittedName>
</protein>
<dbReference type="GO" id="GO:0005829">
    <property type="term" value="C:cytosol"/>
    <property type="evidence" value="ECO:0007669"/>
    <property type="project" value="TreeGrafter"/>
</dbReference>